<dbReference type="EMBL" id="BSFJ01000005">
    <property type="protein sequence ID" value="GLK71276.1"/>
    <property type="molecule type" value="Genomic_DNA"/>
</dbReference>
<organism evidence="2 3">
    <name type="scientific">Ancylobacter dichloromethanicus</name>
    <dbReference type="NCBI Taxonomy" id="518825"/>
    <lineage>
        <taxon>Bacteria</taxon>
        <taxon>Pseudomonadati</taxon>
        <taxon>Pseudomonadota</taxon>
        <taxon>Alphaproteobacteria</taxon>
        <taxon>Hyphomicrobiales</taxon>
        <taxon>Xanthobacteraceae</taxon>
        <taxon>Ancylobacter</taxon>
    </lineage>
</organism>
<name>A0A9W6MYQ5_9HYPH</name>
<dbReference type="AlphaFoldDB" id="A0A9W6MYQ5"/>
<comment type="caution">
    <text evidence="2">The sequence shown here is derived from an EMBL/GenBank/DDBJ whole genome shotgun (WGS) entry which is preliminary data.</text>
</comment>
<dbReference type="Gene3D" id="1.10.10.2830">
    <property type="match status" value="1"/>
</dbReference>
<evidence type="ECO:0000313" key="3">
    <source>
        <dbReference type="Proteomes" id="UP001143370"/>
    </source>
</evidence>
<dbReference type="SUPFAM" id="SSF109709">
    <property type="entry name" value="KorB DNA-binding domain-like"/>
    <property type="match status" value="1"/>
</dbReference>
<reference evidence="2" key="1">
    <citation type="journal article" date="2014" name="Int. J. Syst. Evol. Microbiol.">
        <title>Complete genome sequence of Corynebacterium casei LMG S-19264T (=DSM 44701T), isolated from a smear-ripened cheese.</title>
        <authorList>
            <consortium name="US DOE Joint Genome Institute (JGI-PGF)"/>
            <person name="Walter F."/>
            <person name="Albersmeier A."/>
            <person name="Kalinowski J."/>
            <person name="Ruckert C."/>
        </authorList>
    </citation>
    <scope>NUCLEOTIDE SEQUENCE</scope>
    <source>
        <strain evidence="2">VKM B-2484</strain>
    </source>
</reference>
<feature type="compositionally biased region" description="Basic and acidic residues" evidence="1">
    <location>
        <begin position="91"/>
        <end position="106"/>
    </location>
</feature>
<evidence type="ECO:0000256" key="1">
    <source>
        <dbReference type="SAM" id="MobiDB-lite"/>
    </source>
</evidence>
<reference evidence="2" key="2">
    <citation type="submission" date="2023-01" db="EMBL/GenBank/DDBJ databases">
        <authorList>
            <person name="Sun Q."/>
            <person name="Evtushenko L."/>
        </authorList>
    </citation>
    <scope>NUCLEOTIDE SEQUENCE</scope>
    <source>
        <strain evidence="2">VKM B-2484</strain>
    </source>
</reference>
<accession>A0A9W6MYQ5</accession>
<sequence>MPVCARKQTRAPAGEPWEISENLHRAELTKLERDEQISRWVELIELKRISRQPDEKIERGRPESGVAAASRELGISEPDARRAVNVASLSDEAKEAAREHGLDDNRTALLEAAKAPPQRQTSGALGDARHRHA</sequence>
<proteinExistence type="predicted"/>
<evidence type="ECO:0000313" key="2">
    <source>
        <dbReference type="EMBL" id="GLK71276.1"/>
    </source>
</evidence>
<feature type="region of interest" description="Disordered" evidence="1">
    <location>
        <begin position="91"/>
        <end position="133"/>
    </location>
</feature>
<dbReference type="Proteomes" id="UP001143370">
    <property type="component" value="Unassembled WGS sequence"/>
</dbReference>
<gene>
    <name evidence="2" type="ORF">GCM10017643_13910</name>
</gene>
<protein>
    <submittedName>
        <fullName evidence="2">Uncharacterized protein</fullName>
    </submittedName>
</protein>
<feature type="region of interest" description="Disordered" evidence="1">
    <location>
        <begin position="53"/>
        <end position="78"/>
    </location>
</feature>
<keyword evidence="3" id="KW-1185">Reference proteome</keyword>
<feature type="compositionally biased region" description="Basic and acidic residues" evidence="1">
    <location>
        <begin position="53"/>
        <end position="62"/>
    </location>
</feature>